<organism evidence="1 2">
    <name type="scientific">Tanacetum coccineum</name>
    <dbReference type="NCBI Taxonomy" id="301880"/>
    <lineage>
        <taxon>Eukaryota</taxon>
        <taxon>Viridiplantae</taxon>
        <taxon>Streptophyta</taxon>
        <taxon>Embryophyta</taxon>
        <taxon>Tracheophyta</taxon>
        <taxon>Spermatophyta</taxon>
        <taxon>Magnoliopsida</taxon>
        <taxon>eudicotyledons</taxon>
        <taxon>Gunneridae</taxon>
        <taxon>Pentapetalae</taxon>
        <taxon>asterids</taxon>
        <taxon>campanulids</taxon>
        <taxon>Asterales</taxon>
        <taxon>Asteraceae</taxon>
        <taxon>Asteroideae</taxon>
        <taxon>Anthemideae</taxon>
        <taxon>Anthemidinae</taxon>
        <taxon>Tanacetum</taxon>
    </lineage>
</organism>
<evidence type="ECO:0000313" key="1">
    <source>
        <dbReference type="EMBL" id="GJS59174.1"/>
    </source>
</evidence>
<proteinExistence type="predicted"/>
<sequence>MLSIHPSLEIQRNQGTCRRSPSKFSGKIVQDDRYPNMFTSSIVRARQGFIGKFEPLSVVLFIPKCIEFVDLFGTGATTGATMGSRTGVVIGSGPTGGWTGAVLCEQEGCTWSFVTSGIGPFSYLRKYGIGGSVPDPTPEVEAGHWQLQTYGPNYHCQIVLLVTLLSEDTVA</sequence>
<name>A0ABQ4X1V7_9ASTR</name>
<reference evidence="1" key="1">
    <citation type="journal article" date="2022" name="Int. J. Mol. Sci.">
        <title>Draft Genome of Tanacetum Coccineum: Genomic Comparison of Closely Related Tanacetum-Family Plants.</title>
        <authorList>
            <person name="Yamashiro T."/>
            <person name="Shiraishi A."/>
            <person name="Nakayama K."/>
            <person name="Satake H."/>
        </authorList>
    </citation>
    <scope>NUCLEOTIDE SEQUENCE</scope>
</reference>
<dbReference type="EMBL" id="BQNB010009131">
    <property type="protein sequence ID" value="GJS59174.1"/>
    <property type="molecule type" value="Genomic_DNA"/>
</dbReference>
<gene>
    <name evidence="1" type="ORF">Tco_0653958</name>
</gene>
<keyword evidence="2" id="KW-1185">Reference proteome</keyword>
<protein>
    <submittedName>
        <fullName evidence="1">Uncharacterized protein</fullName>
    </submittedName>
</protein>
<reference evidence="1" key="2">
    <citation type="submission" date="2022-01" db="EMBL/GenBank/DDBJ databases">
        <authorList>
            <person name="Yamashiro T."/>
            <person name="Shiraishi A."/>
            <person name="Satake H."/>
            <person name="Nakayama K."/>
        </authorList>
    </citation>
    <scope>NUCLEOTIDE SEQUENCE</scope>
</reference>
<dbReference type="Proteomes" id="UP001151760">
    <property type="component" value="Unassembled WGS sequence"/>
</dbReference>
<evidence type="ECO:0000313" key="2">
    <source>
        <dbReference type="Proteomes" id="UP001151760"/>
    </source>
</evidence>
<accession>A0ABQ4X1V7</accession>
<comment type="caution">
    <text evidence="1">The sequence shown here is derived from an EMBL/GenBank/DDBJ whole genome shotgun (WGS) entry which is preliminary data.</text>
</comment>